<dbReference type="VEuPathDB" id="TrichDB:TRFO_18792"/>
<dbReference type="Gene3D" id="3.40.640.10">
    <property type="entry name" value="Type I PLP-dependent aspartate aminotransferase-like (Major domain)"/>
    <property type="match status" value="1"/>
</dbReference>
<dbReference type="RefSeq" id="XP_068364857.1">
    <property type="nucleotide sequence ID" value="XM_068500391.1"/>
</dbReference>
<evidence type="ECO:0000313" key="8">
    <source>
        <dbReference type="EMBL" id="OHT11721.1"/>
    </source>
</evidence>
<dbReference type="EMBL" id="MLAK01000581">
    <property type="protein sequence ID" value="OHT11721.1"/>
    <property type="molecule type" value="Genomic_DNA"/>
</dbReference>
<organism evidence="8 9">
    <name type="scientific">Tritrichomonas foetus</name>
    <dbReference type="NCBI Taxonomy" id="1144522"/>
    <lineage>
        <taxon>Eukaryota</taxon>
        <taxon>Metamonada</taxon>
        <taxon>Parabasalia</taxon>
        <taxon>Tritrichomonadida</taxon>
        <taxon>Tritrichomonadidae</taxon>
        <taxon>Tritrichomonas</taxon>
    </lineage>
</organism>
<gene>
    <name evidence="8" type="ORF">TRFO_18792</name>
</gene>
<dbReference type="InterPro" id="IPR045088">
    <property type="entry name" value="ALAT1/2-like"/>
</dbReference>
<sequence>MLSQCSLNSRFFPNIIRPSPGPFDFENLNDAVVKAEHAVRGAIVTRANKIRGRMAKGEVFPFSSVIPCNIGNPFAVGKHEITFVRQLIAATEVESIRRSHGVLPEEVCERATELLAHTPGGLGAYTMSQGIELVRQHVAEYIGLRDGYPADHKDIFLVNGGSQAVEFLIKLITANSNVGVMLPYPTYSLYTAELDMCRGKGVPYFLDEDNGWDVHIKELEKSYIEARDKGIDVRALVVINPGNPTGSVLQKETIEKIVEFADANNLMVIADEVYQHNIYDKNYPFHSFKKIVMNKRARIPLASLNSISKGFMGECGHRGGYVEFHNCQEESVAQFLKLASIALSPNSVGQVLVDAMVKPPQSVECKTIWDRETHAEILSLGRKARLLQQTLEKLPGMKCNKSRGAMYLFPRLELPQKAIEAASKTIVNGKPVKPDMLWAMELLDNTGIIVVPGSGFGQKEGTYHFRMTFLPESEIMDDVIERITQFQNKFMEKYQ</sequence>
<dbReference type="PANTHER" id="PTHR11751">
    <property type="entry name" value="ALANINE AMINOTRANSFERASE"/>
    <property type="match status" value="1"/>
</dbReference>
<protein>
    <submittedName>
        <fullName evidence="8">Alanine aminotransferase 2, mitochondrial</fullName>
    </submittedName>
</protein>
<evidence type="ECO:0000256" key="1">
    <source>
        <dbReference type="ARBA" id="ARBA00001933"/>
    </source>
</evidence>
<keyword evidence="4" id="KW-0808">Transferase</keyword>
<dbReference type="Gene3D" id="3.90.1150.10">
    <property type="entry name" value="Aspartate Aminotransferase, domain 1"/>
    <property type="match status" value="1"/>
</dbReference>
<dbReference type="InterPro" id="IPR015424">
    <property type="entry name" value="PyrdxlP-dep_Trfase"/>
</dbReference>
<feature type="domain" description="Aminotransferase class I/classII large" evidence="7">
    <location>
        <begin position="103"/>
        <end position="483"/>
    </location>
</feature>
<evidence type="ECO:0000256" key="3">
    <source>
        <dbReference type="ARBA" id="ARBA00022576"/>
    </source>
</evidence>
<dbReference type="InterPro" id="IPR004839">
    <property type="entry name" value="Aminotransferase_I/II_large"/>
</dbReference>
<reference evidence="8" key="1">
    <citation type="submission" date="2016-10" db="EMBL/GenBank/DDBJ databases">
        <authorList>
            <person name="Benchimol M."/>
            <person name="Almeida L.G."/>
            <person name="Vasconcelos A.T."/>
            <person name="Perreira-Neves A."/>
            <person name="Rosa I.A."/>
            <person name="Tasca T."/>
            <person name="Bogo M.R."/>
            <person name="de Souza W."/>
        </authorList>
    </citation>
    <scope>NUCLEOTIDE SEQUENCE [LARGE SCALE GENOMIC DNA]</scope>
    <source>
        <strain evidence="8">K</strain>
    </source>
</reference>
<evidence type="ECO:0000256" key="2">
    <source>
        <dbReference type="ARBA" id="ARBA00011738"/>
    </source>
</evidence>
<evidence type="ECO:0000313" key="9">
    <source>
        <dbReference type="Proteomes" id="UP000179807"/>
    </source>
</evidence>
<comment type="caution">
    <text evidence="8">The sequence shown here is derived from an EMBL/GenBank/DDBJ whole genome shotgun (WGS) entry which is preliminary data.</text>
</comment>
<dbReference type="PANTHER" id="PTHR11751:SF29">
    <property type="entry name" value="ALANINE TRANSAMINASE"/>
    <property type="match status" value="1"/>
</dbReference>
<dbReference type="OrthoDB" id="1732682at2759"/>
<dbReference type="GeneID" id="94835095"/>
<proteinExistence type="inferred from homology"/>
<evidence type="ECO:0000256" key="6">
    <source>
        <dbReference type="ARBA" id="ARBA00025785"/>
    </source>
</evidence>
<evidence type="ECO:0000259" key="7">
    <source>
        <dbReference type="Pfam" id="PF00155"/>
    </source>
</evidence>
<keyword evidence="3 8" id="KW-0032">Aminotransferase</keyword>
<dbReference type="GO" id="GO:0004021">
    <property type="term" value="F:L-alanine:2-oxoglutarate aminotransferase activity"/>
    <property type="evidence" value="ECO:0007669"/>
    <property type="project" value="TreeGrafter"/>
</dbReference>
<name>A0A1J4KK99_9EUKA</name>
<dbReference type="Pfam" id="PF00155">
    <property type="entry name" value="Aminotran_1_2"/>
    <property type="match status" value="1"/>
</dbReference>
<dbReference type="InterPro" id="IPR015421">
    <property type="entry name" value="PyrdxlP-dep_Trfase_major"/>
</dbReference>
<dbReference type="Gene3D" id="1.10.287.1970">
    <property type="match status" value="1"/>
</dbReference>
<comment type="similarity">
    <text evidence="6">Belongs to the class-I pyridoxal-phosphate-dependent aminotransferase family. Alanine aminotransferase subfamily.</text>
</comment>
<evidence type="ECO:0000256" key="4">
    <source>
        <dbReference type="ARBA" id="ARBA00022679"/>
    </source>
</evidence>
<dbReference type="InterPro" id="IPR015422">
    <property type="entry name" value="PyrdxlP-dep_Trfase_small"/>
</dbReference>
<dbReference type="CDD" id="cd00609">
    <property type="entry name" value="AAT_like"/>
    <property type="match status" value="1"/>
</dbReference>
<dbReference type="FunFam" id="3.90.1150.10:FF:000151">
    <property type="entry name" value="Alanine aminotransferase 2"/>
    <property type="match status" value="1"/>
</dbReference>
<accession>A0A1J4KK99</accession>
<dbReference type="Proteomes" id="UP000179807">
    <property type="component" value="Unassembled WGS sequence"/>
</dbReference>
<dbReference type="FunFam" id="3.40.640.10:FF:000012">
    <property type="entry name" value="alanine aminotransferase 2"/>
    <property type="match status" value="1"/>
</dbReference>
<dbReference type="UniPathway" id="UPA00528">
    <property type="reaction ID" value="UER00586"/>
</dbReference>
<dbReference type="GO" id="GO:0030170">
    <property type="term" value="F:pyridoxal phosphate binding"/>
    <property type="evidence" value="ECO:0007669"/>
    <property type="project" value="InterPro"/>
</dbReference>
<keyword evidence="5" id="KW-0663">Pyridoxal phosphate</keyword>
<dbReference type="GO" id="GO:0042853">
    <property type="term" value="P:L-alanine catabolic process"/>
    <property type="evidence" value="ECO:0007669"/>
    <property type="project" value="UniProtKB-UniPathway"/>
</dbReference>
<keyword evidence="9" id="KW-1185">Reference proteome</keyword>
<comment type="subunit">
    <text evidence="2">Homodimer.</text>
</comment>
<comment type="cofactor">
    <cofactor evidence="1">
        <name>pyridoxal 5'-phosphate</name>
        <dbReference type="ChEBI" id="CHEBI:597326"/>
    </cofactor>
</comment>
<dbReference type="SUPFAM" id="SSF53383">
    <property type="entry name" value="PLP-dependent transferases"/>
    <property type="match status" value="1"/>
</dbReference>
<dbReference type="AlphaFoldDB" id="A0A1J4KK99"/>
<evidence type="ECO:0000256" key="5">
    <source>
        <dbReference type="ARBA" id="ARBA00022898"/>
    </source>
</evidence>